<dbReference type="Pfam" id="PF20667">
    <property type="entry name" value="Sec10_N"/>
    <property type="match status" value="1"/>
</dbReference>
<evidence type="ECO:0000313" key="8">
    <source>
        <dbReference type="EMBL" id="KAJ2847496.1"/>
    </source>
</evidence>
<accession>A0A9W8LWU5</accession>
<dbReference type="PANTHER" id="PTHR12100">
    <property type="entry name" value="SEC10"/>
    <property type="match status" value="1"/>
</dbReference>
<feature type="compositionally biased region" description="Low complexity" evidence="5">
    <location>
        <begin position="550"/>
        <end position="572"/>
    </location>
</feature>
<evidence type="ECO:0000256" key="1">
    <source>
        <dbReference type="ARBA" id="ARBA00006572"/>
    </source>
</evidence>
<comment type="similarity">
    <text evidence="1">Belongs to the SEC10 family.</text>
</comment>
<sequence>MASSDPSREFGLSEGYFAQSAFLADEFIEEISRVDLEFARKNAEFGPKPFVRTFERALDKLETAQSELGKKISQLERSANTYAEDHRKKMVRLKQTFATVGSSFERLETQISEVGSNTIRIGEQLDTVAKEKERAEAIKELVEFYAQLNEGNTRNLDSLLEGGAEGMLKVAQTLRRLNTIVVDNEYSAPADAAAKRQIEKYSENFEKAMLSTFESAYRDGDVHSMGIAARALDAFNGGVSVVKAYINQHPFFLSSMVGQAHDSIAEASYHAMDGVSDIASRPPPPDRWLVQLYADTRAVMFKDWAIISKVFPRPIDLMQQLLKRVFEQTIQAYLETLLSRAESQSKLAFLRVLASSHQETRRLVEDLQKFDAETITPAVMVLETARRSGNNPQGLLDMPGDAQTASAQFSRSRSKKNLARAENGSDSAAIDDEDDLDDEDAARERLGEARSGVSSAVAIAALIGRSEGDSAGVGLLHSFLNRCCDDLFESYTAGGNYMSTEQGHLKDAFRQILVPVVRARSERQGPSRSKALLGMLSSVTGGAGTGSTGTGAATAASDAASAGGSANSGNSSMPGVAEADSSISTQILRMMLEVHAEAITRAIELESEAAAPEAVAALSGQLITTLGDDYVFPALEDVLESLQDQKQEPDVRTFDVIQVANIVVRLLQMHFQRAIVPFVGNGNYIYRDIVAEKNQLMSRVEMNLNLIINKFVGASKQWIGGILSKQRKSDFRPAEDDFTAFEAGTQPCRQCTEFLQRVEQACRKDLGEENQARVLTEVGNALHEMLMVHLCKFVVSVAGGLVLAKDVSRYRETISGFGIAALNDKFAVLQDISNIFLVQPSALKSLLEEGPLARQDRATVQAFVQMREDSRSSSLVKQFAS</sequence>
<evidence type="ECO:0000256" key="3">
    <source>
        <dbReference type="ARBA" id="ARBA00022483"/>
    </source>
</evidence>
<dbReference type="Pfam" id="PF07393">
    <property type="entry name" value="Sec10_HB"/>
    <property type="match status" value="1"/>
</dbReference>
<feature type="region of interest" description="Disordered" evidence="5">
    <location>
        <begin position="544"/>
        <end position="577"/>
    </location>
</feature>
<dbReference type="EMBL" id="JANBUW010000305">
    <property type="protein sequence ID" value="KAJ2847496.1"/>
    <property type="molecule type" value="Genomic_DNA"/>
</dbReference>
<dbReference type="Gene3D" id="1.20.58.1970">
    <property type="match status" value="1"/>
</dbReference>
<keyword evidence="2" id="KW-0813">Transport</keyword>
<evidence type="ECO:0000256" key="4">
    <source>
        <dbReference type="ARBA" id="ARBA00023054"/>
    </source>
</evidence>
<dbReference type="InterPro" id="IPR048627">
    <property type="entry name" value="Sec10_HB"/>
</dbReference>
<dbReference type="GO" id="GO:0006887">
    <property type="term" value="P:exocytosis"/>
    <property type="evidence" value="ECO:0007669"/>
    <property type="project" value="UniProtKB-KW"/>
</dbReference>
<evidence type="ECO:0000256" key="2">
    <source>
        <dbReference type="ARBA" id="ARBA00022448"/>
    </source>
</evidence>
<feature type="domain" description="Exocyst complex component Sec10 N-terminal" evidence="7">
    <location>
        <begin position="47"/>
        <end position="159"/>
    </location>
</feature>
<dbReference type="InterPro" id="IPR048625">
    <property type="entry name" value="Sec10_N"/>
</dbReference>
<name>A0A9W8LWU5_9FUNG</name>
<organism evidence="8 9">
    <name type="scientific">Coemansia brasiliensis</name>
    <dbReference type="NCBI Taxonomy" id="2650707"/>
    <lineage>
        <taxon>Eukaryota</taxon>
        <taxon>Fungi</taxon>
        <taxon>Fungi incertae sedis</taxon>
        <taxon>Zoopagomycota</taxon>
        <taxon>Kickxellomycotina</taxon>
        <taxon>Kickxellomycetes</taxon>
        <taxon>Kickxellales</taxon>
        <taxon>Kickxellaceae</taxon>
        <taxon>Coemansia</taxon>
    </lineage>
</organism>
<evidence type="ECO:0000259" key="7">
    <source>
        <dbReference type="Pfam" id="PF20667"/>
    </source>
</evidence>
<keyword evidence="9" id="KW-1185">Reference proteome</keyword>
<protein>
    <submittedName>
        <fullName evidence="8">Exocyst complex component 5</fullName>
    </submittedName>
</protein>
<evidence type="ECO:0000256" key="5">
    <source>
        <dbReference type="SAM" id="MobiDB-lite"/>
    </source>
</evidence>
<gene>
    <name evidence="8" type="primary">SEC10</name>
    <name evidence="8" type="ORF">IWW36_003830</name>
</gene>
<proteinExistence type="inferred from homology"/>
<dbReference type="GO" id="GO:0006893">
    <property type="term" value="P:Golgi to plasma membrane transport"/>
    <property type="evidence" value="ECO:0007669"/>
    <property type="project" value="TreeGrafter"/>
</dbReference>
<reference evidence="8" key="1">
    <citation type="submission" date="2022-07" db="EMBL/GenBank/DDBJ databases">
        <title>Phylogenomic reconstructions and comparative analyses of Kickxellomycotina fungi.</title>
        <authorList>
            <person name="Reynolds N.K."/>
            <person name="Stajich J.E."/>
            <person name="Barry K."/>
            <person name="Grigoriev I.V."/>
            <person name="Crous P."/>
            <person name="Smith M.E."/>
        </authorList>
    </citation>
    <scope>NUCLEOTIDE SEQUENCE</scope>
    <source>
        <strain evidence="8">NRRL 1566</strain>
    </source>
</reference>
<comment type="caution">
    <text evidence="8">The sequence shown here is derived from an EMBL/GenBank/DDBJ whole genome shotgun (WGS) entry which is preliminary data.</text>
</comment>
<dbReference type="OrthoDB" id="125856at2759"/>
<dbReference type="Proteomes" id="UP001139887">
    <property type="component" value="Unassembled WGS sequence"/>
</dbReference>
<dbReference type="PANTHER" id="PTHR12100:SF0">
    <property type="entry name" value="EXOCYST COMPLEX COMPONENT 5"/>
    <property type="match status" value="1"/>
</dbReference>
<dbReference type="AlphaFoldDB" id="A0A9W8LWU5"/>
<keyword evidence="3" id="KW-0268">Exocytosis</keyword>
<dbReference type="GO" id="GO:0000145">
    <property type="term" value="C:exocyst"/>
    <property type="evidence" value="ECO:0007669"/>
    <property type="project" value="TreeGrafter"/>
</dbReference>
<evidence type="ECO:0000259" key="6">
    <source>
        <dbReference type="Pfam" id="PF07393"/>
    </source>
</evidence>
<dbReference type="InterPro" id="IPR009976">
    <property type="entry name" value="Sec10-like"/>
</dbReference>
<feature type="region of interest" description="Disordered" evidence="5">
    <location>
        <begin position="390"/>
        <end position="436"/>
    </location>
</feature>
<keyword evidence="4" id="KW-0175">Coiled coil</keyword>
<evidence type="ECO:0000313" key="9">
    <source>
        <dbReference type="Proteomes" id="UP001139887"/>
    </source>
</evidence>
<feature type="domain" description="Exocyst complex component Sec10-like alpha-helical bundle" evidence="6">
    <location>
        <begin position="170"/>
        <end position="878"/>
    </location>
</feature>